<proteinExistence type="predicted"/>
<protein>
    <recommendedName>
        <fullName evidence="4">Branched-chain amino acid transport system carrier protein</fullName>
    </recommendedName>
</protein>
<keyword evidence="3" id="KW-1185">Reference proteome</keyword>
<evidence type="ECO:0000256" key="1">
    <source>
        <dbReference type="SAM" id="Phobius"/>
    </source>
</evidence>
<feature type="transmembrane region" description="Helical" evidence="1">
    <location>
        <begin position="224"/>
        <end position="243"/>
    </location>
</feature>
<organism evidence="2 3">
    <name type="scientific">Jeotgalicoccus meleagridis</name>
    <dbReference type="NCBI Taxonomy" id="2759181"/>
    <lineage>
        <taxon>Bacteria</taxon>
        <taxon>Bacillati</taxon>
        <taxon>Bacillota</taxon>
        <taxon>Bacilli</taxon>
        <taxon>Bacillales</taxon>
        <taxon>Staphylococcaceae</taxon>
        <taxon>Jeotgalicoccus</taxon>
    </lineage>
</organism>
<dbReference type="RefSeq" id="WP_185124811.1">
    <property type="nucleotide sequence ID" value="NZ_CAJEWD010000003.1"/>
</dbReference>
<feature type="transmembrane region" description="Helical" evidence="1">
    <location>
        <begin position="249"/>
        <end position="270"/>
    </location>
</feature>
<gene>
    <name evidence="2" type="ORF">JEODO184_00245</name>
</gene>
<reference evidence="2 3" key="1">
    <citation type="submission" date="2020-07" db="EMBL/GenBank/DDBJ databases">
        <authorList>
            <person name="Criscuolo A."/>
        </authorList>
    </citation>
    <scope>NUCLEOTIDE SEQUENCE [LARGE SCALE GENOMIC DNA]</scope>
    <source>
        <strain evidence="2">CIP111649</strain>
    </source>
</reference>
<feature type="transmembrane region" description="Helical" evidence="1">
    <location>
        <begin position="146"/>
        <end position="168"/>
    </location>
</feature>
<keyword evidence="1" id="KW-0812">Transmembrane</keyword>
<feature type="transmembrane region" description="Helical" evidence="1">
    <location>
        <begin position="39"/>
        <end position="56"/>
    </location>
</feature>
<dbReference type="PANTHER" id="PTHR37814:SF1">
    <property type="entry name" value="MEMBRANE PROTEIN"/>
    <property type="match status" value="1"/>
</dbReference>
<comment type="caution">
    <text evidence="2">The sequence shown here is derived from an EMBL/GenBank/DDBJ whole genome shotgun (WGS) entry which is preliminary data.</text>
</comment>
<feature type="transmembrane region" description="Helical" evidence="1">
    <location>
        <begin position="114"/>
        <end position="134"/>
    </location>
</feature>
<evidence type="ECO:0000313" key="2">
    <source>
        <dbReference type="EMBL" id="CAD2071446.1"/>
    </source>
</evidence>
<evidence type="ECO:0000313" key="3">
    <source>
        <dbReference type="Proteomes" id="UP000589351"/>
    </source>
</evidence>
<sequence length="280" mass="31225">MFGPSIGRVIDYLLIFFLYGTTIIMIAGGGAAFYDGFRVPAWLGSLIIVVLLFIVLQVKFDRIISILGAVTPLLIITVLIIAGYNIIDPPVPFSEVDSYTDKSTTPTKVWWWDAVTYGGLIIGNSFSFLTIVGADADRHKIARRGALYGGVIFSVLLLIMVAGLLFNIKEANTVELPTLLMAEQIHPILKYAMATVMVAVIFNSCVGMLYPLLTRFTTPNTKKYRLALIILLILAYLFSFVGFAELVNLVYPLFGYIGLFITLALLIRWFRNKFTKKRLM</sequence>
<keyword evidence="1" id="KW-1133">Transmembrane helix</keyword>
<feature type="transmembrane region" description="Helical" evidence="1">
    <location>
        <begin position="63"/>
        <end position="87"/>
    </location>
</feature>
<dbReference type="Proteomes" id="UP000589351">
    <property type="component" value="Unassembled WGS sequence"/>
</dbReference>
<accession>A0A6V7R275</accession>
<dbReference type="PANTHER" id="PTHR37814">
    <property type="entry name" value="CONSERVED MEMBRANE PROTEIN"/>
    <property type="match status" value="1"/>
</dbReference>
<feature type="transmembrane region" description="Helical" evidence="1">
    <location>
        <begin position="12"/>
        <end position="33"/>
    </location>
</feature>
<feature type="transmembrane region" description="Helical" evidence="1">
    <location>
        <begin position="188"/>
        <end position="212"/>
    </location>
</feature>
<name>A0A6V7R275_9STAP</name>
<dbReference type="EMBL" id="CAJEWD010000003">
    <property type="protein sequence ID" value="CAD2071446.1"/>
    <property type="molecule type" value="Genomic_DNA"/>
</dbReference>
<dbReference type="AlphaFoldDB" id="A0A6V7R275"/>
<evidence type="ECO:0008006" key="4">
    <source>
        <dbReference type="Google" id="ProtNLM"/>
    </source>
</evidence>
<keyword evidence="1" id="KW-0472">Membrane</keyword>
<dbReference type="InterPro" id="IPR038728">
    <property type="entry name" value="YkvI-like"/>
</dbReference>